<comment type="subcellular location">
    <subcellularLocation>
        <location evidence="5">Cell membrane</location>
        <topology evidence="5">Multi-pass membrane protein</topology>
    </subcellularLocation>
    <subcellularLocation>
        <location evidence="1">Membrane</location>
        <topology evidence="1">Multi-pass membrane protein</topology>
    </subcellularLocation>
</comment>
<evidence type="ECO:0000313" key="7">
    <source>
        <dbReference type="EMBL" id="MDQ0286072.1"/>
    </source>
</evidence>
<dbReference type="Gene3D" id="1.10.3720.10">
    <property type="entry name" value="MetI-like"/>
    <property type="match status" value="1"/>
</dbReference>
<dbReference type="PANTHER" id="PTHR43632">
    <property type="entry name" value="PERMEASE COMPONENT OF TUNGSTATE ABC TRANSPORTER"/>
    <property type="match status" value="1"/>
</dbReference>
<evidence type="ECO:0000313" key="8">
    <source>
        <dbReference type="Proteomes" id="UP001225644"/>
    </source>
</evidence>
<feature type="transmembrane region" description="Helical" evidence="5">
    <location>
        <begin position="99"/>
        <end position="120"/>
    </location>
</feature>
<comment type="similarity">
    <text evidence="5">Belongs to the binding-protein-dependent transport system permease family.</text>
</comment>
<dbReference type="PANTHER" id="PTHR43632:SF1">
    <property type="entry name" value="PERMEASE COMPONENT OF TUNGSTATE ABC TRANSPORTER"/>
    <property type="match status" value="1"/>
</dbReference>
<dbReference type="Pfam" id="PF00528">
    <property type="entry name" value="BPD_transp_1"/>
    <property type="match status" value="1"/>
</dbReference>
<dbReference type="NCBIfam" id="NF038017">
    <property type="entry name" value="ABC_perm1"/>
    <property type="match status" value="1"/>
</dbReference>
<keyword evidence="3 5" id="KW-1133">Transmembrane helix</keyword>
<feature type="transmembrane region" description="Helical" evidence="5">
    <location>
        <begin position="64"/>
        <end position="87"/>
    </location>
</feature>
<protein>
    <submittedName>
        <fullName evidence="7">Tungstate transport system permease protein</fullName>
    </submittedName>
</protein>
<feature type="domain" description="ABC transmembrane type-1" evidence="6">
    <location>
        <begin position="28"/>
        <end position="224"/>
    </location>
</feature>
<dbReference type="PROSITE" id="PS50928">
    <property type="entry name" value="ABC_TM1"/>
    <property type="match status" value="1"/>
</dbReference>
<feature type="transmembrane region" description="Helical" evidence="5">
    <location>
        <begin position="37"/>
        <end position="58"/>
    </location>
</feature>
<evidence type="ECO:0000256" key="3">
    <source>
        <dbReference type="ARBA" id="ARBA00022989"/>
    </source>
</evidence>
<dbReference type="SUPFAM" id="SSF161098">
    <property type="entry name" value="MetI-like"/>
    <property type="match status" value="1"/>
</dbReference>
<evidence type="ECO:0000259" key="6">
    <source>
        <dbReference type="PROSITE" id="PS50928"/>
    </source>
</evidence>
<dbReference type="Proteomes" id="UP001225644">
    <property type="component" value="Unassembled WGS sequence"/>
</dbReference>
<evidence type="ECO:0000256" key="5">
    <source>
        <dbReference type="RuleBase" id="RU363032"/>
    </source>
</evidence>
<gene>
    <name evidence="7" type="ORF">J2Z49_001178</name>
</gene>
<keyword evidence="8" id="KW-1185">Reference proteome</keyword>
<feature type="transmembrane region" description="Helical" evidence="5">
    <location>
        <begin position="158"/>
        <end position="185"/>
    </location>
</feature>
<evidence type="ECO:0000256" key="1">
    <source>
        <dbReference type="ARBA" id="ARBA00004141"/>
    </source>
</evidence>
<keyword evidence="4 5" id="KW-0472">Membrane</keyword>
<dbReference type="InterPro" id="IPR035906">
    <property type="entry name" value="MetI-like_sf"/>
</dbReference>
<proteinExistence type="inferred from homology"/>
<accession>A0ABU0B1D8</accession>
<comment type="caution">
    <text evidence="7">The sequence shown here is derived from an EMBL/GenBank/DDBJ whole genome shotgun (WGS) entry which is preliminary data.</text>
</comment>
<name>A0ABU0B1D8_9FIRM</name>
<keyword evidence="2 5" id="KW-0812">Transmembrane</keyword>
<reference evidence="7 8" key="1">
    <citation type="submission" date="2023-07" db="EMBL/GenBank/DDBJ databases">
        <title>Genomic Encyclopedia of Type Strains, Phase IV (KMG-IV): sequencing the most valuable type-strain genomes for metagenomic binning, comparative biology and taxonomic classification.</title>
        <authorList>
            <person name="Goeker M."/>
        </authorList>
    </citation>
    <scope>NUCLEOTIDE SEQUENCE [LARGE SCALE GENOMIC DNA]</scope>
    <source>
        <strain evidence="7 8">DSM 12396</strain>
    </source>
</reference>
<dbReference type="InterPro" id="IPR000515">
    <property type="entry name" value="MetI-like"/>
</dbReference>
<dbReference type="CDD" id="cd06261">
    <property type="entry name" value="TM_PBP2"/>
    <property type="match status" value="1"/>
</dbReference>
<sequence>MSLEIFWQGLVEAVRLLATGDPEVLDITLRTLKISGLATLISVLIGVPLGTLLALTNFPGRRFLVSVVNFGMGLPPVVVGLAVWLTFTRYGPLGFLDLLYTPAAMVVAQAIIASPIVAGFTVAAMQSLNPKIPLQILALGASRCQLLWLLVREARLGLLAAVMAGFGGVISEVGASMMVGGNIAGSTRVLTTATVLAVGQGKYELATALSIILLLLAYGITAFLTMAQQRGSHA</sequence>
<organism evidence="7 8">
    <name type="scientific">Desulfofundulus luciae</name>
    <dbReference type="NCBI Taxonomy" id="74702"/>
    <lineage>
        <taxon>Bacteria</taxon>
        <taxon>Bacillati</taxon>
        <taxon>Bacillota</taxon>
        <taxon>Clostridia</taxon>
        <taxon>Eubacteriales</taxon>
        <taxon>Peptococcaceae</taxon>
        <taxon>Desulfofundulus</taxon>
    </lineage>
</organism>
<dbReference type="InterPro" id="IPR049783">
    <property type="entry name" value="ABC_perm_TupB-like"/>
</dbReference>
<dbReference type="EMBL" id="JAUSUX010000007">
    <property type="protein sequence ID" value="MDQ0286072.1"/>
    <property type="molecule type" value="Genomic_DNA"/>
</dbReference>
<keyword evidence="5" id="KW-0813">Transport</keyword>
<evidence type="ECO:0000256" key="4">
    <source>
        <dbReference type="ARBA" id="ARBA00023136"/>
    </source>
</evidence>
<evidence type="ECO:0000256" key="2">
    <source>
        <dbReference type="ARBA" id="ARBA00022692"/>
    </source>
</evidence>
<feature type="transmembrane region" description="Helical" evidence="5">
    <location>
        <begin position="205"/>
        <end position="227"/>
    </location>
</feature>